<dbReference type="EMBL" id="BQFY01000008">
    <property type="protein sequence ID" value="GJJ82621.1"/>
    <property type="molecule type" value="Genomic_DNA"/>
</dbReference>
<feature type="compositionally biased region" description="Polar residues" evidence="1">
    <location>
        <begin position="28"/>
        <end position="39"/>
    </location>
</feature>
<protein>
    <recommendedName>
        <fullName evidence="4">Lipoprotein</fullName>
    </recommendedName>
</protein>
<name>A0A2L1KNE7_ENTCL</name>
<keyword evidence="2" id="KW-0614">Plasmid</keyword>
<evidence type="ECO:0008006" key="4">
    <source>
        <dbReference type="Google" id="ProtNLM"/>
    </source>
</evidence>
<proteinExistence type="predicted"/>
<gene>
    <name evidence="3" type="ORF">TUM16652_13200</name>
</gene>
<dbReference type="EMBL" id="MF344581">
    <property type="protein sequence ID" value="AVE24016.1"/>
    <property type="molecule type" value="Genomic_DNA"/>
</dbReference>
<evidence type="ECO:0000313" key="3">
    <source>
        <dbReference type="EMBL" id="GJJ82621.1"/>
    </source>
</evidence>
<organism evidence="2">
    <name type="scientific">Enterobacter cloacae</name>
    <dbReference type="NCBI Taxonomy" id="550"/>
    <lineage>
        <taxon>Bacteria</taxon>
        <taxon>Pseudomonadati</taxon>
        <taxon>Pseudomonadota</taxon>
        <taxon>Gammaproteobacteria</taxon>
        <taxon>Enterobacterales</taxon>
        <taxon>Enterobacteriaceae</taxon>
        <taxon>Enterobacter</taxon>
        <taxon>Enterobacter cloacae complex</taxon>
    </lineage>
</organism>
<reference evidence="2" key="1">
    <citation type="submission" date="2017-06" db="EMBL/GenBank/DDBJ databases">
        <title>Complete sequence of p13E573-HI2.</title>
        <authorList>
            <person name="Jiang X."/>
            <person name="Feng J."/>
            <person name="Zeng L."/>
            <person name="Zhang D."/>
            <person name="Zhan Z."/>
            <person name="Zhao Y."/>
            <person name="Luo W."/>
            <person name="Zhou D."/>
        </authorList>
    </citation>
    <scope>NUCLEOTIDE SEQUENCE</scope>
    <source>
        <strain evidence="2">13E573</strain>
        <plasmid evidence="2">p13E573-HI2</plasmid>
    </source>
</reference>
<evidence type="ECO:0000313" key="2">
    <source>
        <dbReference type="EMBL" id="AVE24016.1"/>
    </source>
</evidence>
<accession>A0A2L1KNE7</accession>
<reference evidence="3" key="2">
    <citation type="submission" date="2021-11" db="EMBL/GenBank/DDBJ databases">
        <title>WGS analysis for carbapenemase-producing Enterobacterales outbreak in a University Hospital, Japan.</title>
        <authorList>
            <person name="Tukada M."/>
            <person name="Miyazaki T."/>
            <person name="Aoki K."/>
            <person name="Yoshizawa S."/>
            <person name="Ishii Y."/>
            <person name="Tateda K."/>
        </authorList>
    </citation>
    <scope>NUCLEOTIDE SEQUENCE</scope>
    <source>
        <strain evidence="3">TUM16652</strain>
    </source>
</reference>
<geneLocation type="plasmid" evidence="2">
    <name>p13E573-HI2</name>
</geneLocation>
<sequence>MLVIILTVCRPETPPHAYTINPEEEKTNNQVAGSEYANQEESKRCNDTITMQYIDLNTLPGPYVINITNPLSEELKM</sequence>
<feature type="region of interest" description="Disordered" evidence="1">
    <location>
        <begin position="16"/>
        <end position="42"/>
    </location>
</feature>
<dbReference type="AlphaFoldDB" id="A0A2L1KNE7"/>
<evidence type="ECO:0000256" key="1">
    <source>
        <dbReference type="SAM" id="MobiDB-lite"/>
    </source>
</evidence>
<dbReference type="Proteomes" id="UP001050241">
    <property type="component" value="Unassembled WGS sequence"/>
</dbReference>
<dbReference type="RefSeq" id="WP_012477417.1">
    <property type="nucleotide sequence ID" value="NZ_AP019382.1"/>
</dbReference>